<dbReference type="InterPro" id="IPR001466">
    <property type="entry name" value="Beta-lactam-related"/>
</dbReference>
<proteinExistence type="predicted"/>
<dbReference type="InterPro" id="IPR011990">
    <property type="entry name" value="TPR-like_helical_dom_sf"/>
</dbReference>
<dbReference type="RefSeq" id="WP_395419181.1">
    <property type="nucleotide sequence ID" value="NZ_JBIPKE010000020.1"/>
</dbReference>
<dbReference type="SMART" id="SM00028">
    <property type="entry name" value="TPR"/>
    <property type="match status" value="2"/>
</dbReference>
<organism evidence="3 4">
    <name type="scientific">Marinoscillum luteum</name>
    <dbReference type="NCBI Taxonomy" id="861051"/>
    <lineage>
        <taxon>Bacteria</taxon>
        <taxon>Pseudomonadati</taxon>
        <taxon>Bacteroidota</taxon>
        <taxon>Cytophagia</taxon>
        <taxon>Cytophagales</taxon>
        <taxon>Reichenbachiellaceae</taxon>
        <taxon>Marinoscillum</taxon>
    </lineage>
</organism>
<dbReference type="Pfam" id="PF00144">
    <property type="entry name" value="Beta-lactamase"/>
    <property type="match status" value="1"/>
</dbReference>
<dbReference type="Gene3D" id="1.25.40.10">
    <property type="entry name" value="Tetratricopeptide repeat domain"/>
    <property type="match status" value="1"/>
</dbReference>
<gene>
    <name evidence="3" type="ORF">ACHKAR_20145</name>
</gene>
<dbReference type="InterPro" id="IPR050491">
    <property type="entry name" value="AmpC-like"/>
</dbReference>
<dbReference type="GO" id="GO:0016787">
    <property type="term" value="F:hydrolase activity"/>
    <property type="evidence" value="ECO:0007669"/>
    <property type="project" value="UniProtKB-KW"/>
</dbReference>
<dbReference type="PROSITE" id="PS50005">
    <property type="entry name" value="TPR"/>
    <property type="match status" value="1"/>
</dbReference>
<keyword evidence="3" id="KW-0378">Hydrolase</keyword>
<sequence>MVLDRRICSLVFFCLALTQCSPVQDASSYEARLDIPALKSFTQSVVQTYPLPGMAVVVVTRDTAYYLTTGYSDLARKIPFTDSTVFFAGGFSELLVASTALRLQQAGKLSLQDPVVRELPYFQMQGDYQRISAHHLLTHTSGIPHFNPAWDMPAYEEDALEATTRSIIFQDVMFAPGTQCKRSPYNYDILADLMAKSEQKSFEEVVHAETLAPLGMRHSSFFPDTSSAELARPHEILNWISYDLRESDIYPYTRENAGSFGLHTTVGDMAKWMQMVLRIDTVQGGLSSASIDQLMTAHYKTGENTYKGYGWEIRDSEGVRVFQNSWNAGGFSGDLSVIPAQEMAVMVLSNTSDDFNPSVISEHILDHLHGASLSTVKYPIHIAMSRRLNEGRCLEEVLAWHDSLMIAGGGDYLMGPALLGQLGVNLLHRLSRMEDATEVFLHAVQLYPESPEAHLNLAEALLTSGLLAEAKTHFEEAMKLRPSMNSPYVSFLREQLAVAQENQASS</sequence>
<dbReference type="EMBL" id="JBIPKE010000020">
    <property type="protein sequence ID" value="MFH6985776.1"/>
    <property type="molecule type" value="Genomic_DNA"/>
</dbReference>
<dbReference type="Proteomes" id="UP001610063">
    <property type="component" value="Unassembled WGS sequence"/>
</dbReference>
<feature type="domain" description="Beta-lactamase-related" evidence="2">
    <location>
        <begin position="43"/>
        <end position="354"/>
    </location>
</feature>
<name>A0ABW7NEP2_9BACT</name>
<dbReference type="InterPro" id="IPR012338">
    <property type="entry name" value="Beta-lactam/transpept-like"/>
</dbReference>
<dbReference type="InterPro" id="IPR019734">
    <property type="entry name" value="TPR_rpt"/>
</dbReference>
<dbReference type="Pfam" id="PF14559">
    <property type="entry name" value="TPR_19"/>
    <property type="match status" value="1"/>
</dbReference>
<dbReference type="PANTHER" id="PTHR46825">
    <property type="entry name" value="D-ALANYL-D-ALANINE-CARBOXYPEPTIDASE/ENDOPEPTIDASE AMPH"/>
    <property type="match status" value="1"/>
</dbReference>
<comment type="caution">
    <text evidence="3">The sequence shown here is derived from an EMBL/GenBank/DDBJ whole genome shotgun (WGS) entry which is preliminary data.</text>
</comment>
<feature type="repeat" description="TPR" evidence="1">
    <location>
        <begin position="451"/>
        <end position="484"/>
    </location>
</feature>
<accession>A0ABW7NEP2</accession>
<evidence type="ECO:0000313" key="4">
    <source>
        <dbReference type="Proteomes" id="UP001610063"/>
    </source>
</evidence>
<dbReference type="PANTHER" id="PTHR46825:SF9">
    <property type="entry name" value="BETA-LACTAMASE-RELATED DOMAIN-CONTAINING PROTEIN"/>
    <property type="match status" value="1"/>
</dbReference>
<evidence type="ECO:0000313" key="3">
    <source>
        <dbReference type="EMBL" id="MFH6985776.1"/>
    </source>
</evidence>
<evidence type="ECO:0000259" key="2">
    <source>
        <dbReference type="Pfam" id="PF00144"/>
    </source>
</evidence>
<evidence type="ECO:0000256" key="1">
    <source>
        <dbReference type="PROSITE-ProRule" id="PRU00339"/>
    </source>
</evidence>
<keyword evidence="4" id="KW-1185">Reference proteome</keyword>
<dbReference type="SUPFAM" id="SSF56601">
    <property type="entry name" value="beta-lactamase/transpeptidase-like"/>
    <property type="match status" value="1"/>
</dbReference>
<keyword evidence="1" id="KW-0802">TPR repeat</keyword>
<reference evidence="3 4" key="1">
    <citation type="journal article" date="2013" name="Int. J. Syst. Evol. Microbiol.">
        <title>Marinoscillum luteum sp. nov., isolated from marine sediment.</title>
        <authorList>
            <person name="Cha I.T."/>
            <person name="Park S.J."/>
            <person name="Kim S.J."/>
            <person name="Kim J.G."/>
            <person name="Jung M.Y."/>
            <person name="Shin K.S."/>
            <person name="Kwon K.K."/>
            <person name="Yang S.H."/>
            <person name="Seo Y.S."/>
            <person name="Rhee S.K."/>
        </authorList>
    </citation>
    <scope>NUCLEOTIDE SEQUENCE [LARGE SCALE GENOMIC DNA]</scope>
    <source>
        <strain evidence="3 4">KCTC 23939</strain>
    </source>
</reference>
<protein>
    <submittedName>
        <fullName evidence="3">Serine hydrolase</fullName>
    </submittedName>
</protein>
<dbReference type="Gene3D" id="3.40.710.10">
    <property type="entry name" value="DD-peptidase/beta-lactamase superfamily"/>
    <property type="match status" value="1"/>
</dbReference>
<dbReference type="SUPFAM" id="SSF48452">
    <property type="entry name" value="TPR-like"/>
    <property type="match status" value="1"/>
</dbReference>